<dbReference type="AlphaFoldDB" id="A0AAE1B4D1"/>
<evidence type="ECO:0000256" key="1">
    <source>
        <dbReference type="SAM" id="MobiDB-lite"/>
    </source>
</evidence>
<evidence type="ECO:0000313" key="3">
    <source>
        <dbReference type="Proteomes" id="UP001283361"/>
    </source>
</evidence>
<organism evidence="2 3">
    <name type="scientific">Elysia crispata</name>
    <name type="common">lettuce slug</name>
    <dbReference type="NCBI Taxonomy" id="231223"/>
    <lineage>
        <taxon>Eukaryota</taxon>
        <taxon>Metazoa</taxon>
        <taxon>Spiralia</taxon>
        <taxon>Lophotrochozoa</taxon>
        <taxon>Mollusca</taxon>
        <taxon>Gastropoda</taxon>
        <taxon>Heterobranchia</taxon>
        <taxon>Euthyneura</taxon>
        <taxon>Panpulmonata</taxon>
        <taxon>Sacoglossa</taxon>
        <taxon>Placobranchoidea</taxon>
        <taxon>Plakobranchidae</taxon>
        <taxon>Elysia</taxon>
    </lineage>
</organism>
<reference evidence="2" key="1">
    <citation type="journal article" date="2023" name="G3 (Bethesda)">
        <title>A reference genome for the long-term kleptoplast-retaining sea slug Elysia crispata morphotype clarki.</title>
        <authorList>
            <person name="Eastman K.E."/>
            <person name="Pendleton A.L."/>
            <person name="Shaikh M.A."/>
            <person name="Suttiyut T."/>
            <person name="Ogas R."/>
            <person name="Tomko P."/>
            <person name="Gavelis G."/>
            <person name="Widhalm J.R."/>
            <person name="Wisecaver J.H."/>
        </authorList>
    </citation>
    <scope>NUCLEOTIDE SEQUENCE</scope>
    <source>
        <strain evidence="2">ECLA1</strain>
    </source>
</reference>
<feature type="region of interest" description="Disordered" evidence="1">
    <location>
        <begin position="1"/>
        <end position="46"/>
    </location>
</feature>
<sequence length="329" mass="36259">MNREEDGYLPPNSREKAGEKKRGKRASSAQRSVTPRCVTPEGSVPERVSAETEWSLSTWGLATRPGMSAFSSGRMIGRHYSTCSLAPPNEAASQVSLTSSGKRVIQNTAVNKAQERLGLPGKLGGSNLLTRVPNYPDCTSIRRHALDRSHTGLAVSLATPVRWSVPKALALLSSSQLEHVITSEPRAHSLFLVLKECCDLKSCFAQSAHCHSRMIVLGNEQRLCQSKNVGKHGWGFGLALDDTKHSYTSIFKYLIVLKPNSWFNDHCAVLSSDVRGARWLRPACVPQGGLKLVPSCTTIMDPLLEYRKSQMVGVATDMETLSFRYWLLY</sequence>
<dbReference type="EMBL" id="JAWDGP010000571">
    <property type="protein sequence ID" value="KAK3799433.1"/>
    <property type="molecule type" value="Genomic_DNA"/>
</dbReference>
<name>A0AAE1B4D1_9GAST</name>
<keyword evidence="3" id="KW-1185">Reference proteome</keyword>
<proteinExistence type="predicted"/>
<protein>
    <submittedName>
        <fullName evidence="2">Uncharacterized protein</fullName>
    </submittedName>
</protein>
<dbReference type="Proteomes" id="UP001283361">
    <property type="component" value="Unassembled WGS sequence"/>
</dbReference>
<evidence type="ECO:0000313" key="2">
    <source>
        <dbReference type="EMBL" id="KAK3799433.1"/>
    </source>
</evidence>
<gene>
    <name evidence="2" type="ORF">RRG08_009976</name>
</gene>
<comment type="caution">
    <text evidence="2">The sequence shown here is derived from an EMBL/GenBank/DDBJ whole genome shotgun (WGS) entry which is preliminary data.</text>
</comment>
<accession>A0AAE1B4D1</accession>